<keyword evidence="3" id="KW-1003">Cell membrane</keyword>
<organism evidence="8 9">
    <name type="scientific">Deinococcus peraridilitoris (strain DSM 19664 / LMG 22246 / CIP 109416 / KR-200)</name>
    <dbReference type="NCBI Taxonomy" id="937777"/>
    <lineage>
        <taxon>Bacteria</taxon>
        <taxon>Thermotogati</taxon>
        <taxon>Deinococcota</taxon>
        <taxon>Deinococci</taxon>
        <taxon>Deinococcales</taxon>
        <taxon>Deinococcaceae</taxon>
        <taxon>Deinococcus</taxon>
    </lineage>
</organism>
<dbReference type="PANTHER" id="PTHR30250">
    <property type="entry name" value="PST FAMILY PREDICTED COLANIC ACID TRANSPORTER"/>
    <property type="match status" value="1"/>
</dbReference>
<dbReference type="AlphaFoldDB" id="K9ZZZ6"/>
<sequence length="423" mass="45452">MRLPPLPGSQFLSNLAALYGIQLATLFLPLLSLPYLTRVLQPAAWGQLGAITSLSFVLLLLVEYGFQLSATRDVARHRDEPRRLARIVAGVQGAKAILLLLMLGAALIVYALIPVVRETPAVYWCGVAFAAAQGFSPFWYFQGVERVQRAAALDMAARGLAVAGVFVFVHGPQDAYRVLALQAVCSLLAVAWNTGRMYREVPLRLPRWPEALGALRAGWTLFVFRGGVALYTSANAFVLRLFLPAASVANFVNAERLANAGKSLLQPVSQLLFPRVTHLIQSDRPRARHLTARSLMLMTAVGCLGAGLAFMLAPLIVPVVFGPGYERSVNALRILSLSIPFVAVSNVLGLQWMLPLGLDRVFNGIIISAGVLNIALAVLLVRAFGLTGMSGAVVVSEGFAAVAMLLYLARAGLLPLSRTGRFG</sequence>
<evidence type="ECO:0000256" key="3">
    <source>
        <dbReference type="ARBA" id="ARBA00022475"/>
    </source>
</evidence>
<reference evidence="9" key="1">
    <citation type="submission" date="2012-03" db="EMBL/GenBank/DDBJ databases">
        <title>Complete sequence of chromosome of Deinococcus peraridilitoris DSM 19664.</title>
        <authorList>
            <person name="Lucas S."/>
            <person name="Copeland A."/>
            <person name="Lapidus A."/>
            <person name="Glavina del Rio T."/>
            <person name="Dalin E."/>
            <person name="Tice H."/>
            <person name="Bruce D."/>
            <person name="Goodwin L."/>
            <person name="Pitluck S."/>
            <person name="Peters L."/>
            <person name="Mikhailova N."/>
            <person name="Lu M."/>
            <person name="Kyrpides N."/>
            <person name="Mavromatis K."/>
            <person name="Ivanova N."/>
            <person name="Brettin T."/>
            <person name="Detter J.C."/>
            <person name="Han C."/>
            <person name="Larimer F."/>
            <person name="Land M."/>
            <person name="Hauser L."/>
            <person name="Markowitz V."/>
            <person name="Cheng J.-F."/>
            <person name="Hugenholtz P."/>
            <person name="Woyke T."/>
            <person name="Wu D."/>
            <person name="Pukall R."/>
            <person name="Steenblock K."/>
            <person name="Brambilla E."/>
            <person name="Klenk H.-P."/>
            <person name="Eisen J.A."/>
        </authorList>
    </citation>
    <scope>NUCLEOTIDE SEQUENCE [LARGE SCALE GENOMIC DNA]</scope>
    <source>
        <strain evidence="9">DSM 19664 / LMG 22246 / CIP 109416 / KR-200</strain>
    </source>
</reference>
<dbReference type="InterPro" id="IPR002797">
    <property type="entry name" value="Polysacc_synth"/>
</dbReference>
<evidence type="ECO:0000256" key="1">
    <source>
        <dbReference type="ARBA" id="ARBA00004651"/>
    </source>
</evidence>
<comment type="similarity">
    <text evidence="2">Belongs to the polysaccharide synthase family.</text>
</comment>
<dbReference type="STRING" id="937777.Deipe_0939"/>
<dbReference type="eggNOG" id="COG2244">
    <property type="taxonomic scope" value="Bacteria"/>
</dbReference>
<dbReference type="Pfam" id="PF01943">
    <property type="entry name" value="Polysacc_synt"/>
    <property type="match status" value="1"/>
</dbReference>
<dbReference type="GO" id="GO:0005886">
    <property type="term" value="C:plasma membrane"/>
    <property type="evidence" value="ECO:0007669"/>
    <property type="project" value="UniProtKB-SubCell"/>
</dbReference>
<proteinExistence type="inferred from homology"/>
<evidence type="ECO:0000256" key="6">
    <source>
        <dbReference type="ARBA" id="ARBA00023136"/>
    </source>
</evidence>
<evidence type="ECO:0000313" key="8">
    <source>
        <dbReference type="EMBL" id="AFZ66507.1"/>
    </source>
</evidence>
<evidence type="ECO:0000256" key="4">
    <source>
        <dbReference type="ARBA" id="ARBA00022692"/>
    </source>
</evidence>
<feature type="transmembrane region" description="Helical" evidence="7">
    <location>
        <begin position="295"/>
        <end position="321"/>
    </location>
</feature>
<evidence type="ECO:0000256" key="7">
    <source>
        <dbReference type="SAM" id="Phobius"/>
    </source>
</evidence>
<dbReference type="KEGG" id="dpd:Deipe_0939"/>
<feature type="transmembrane region" description="Helical" evidence="7">
    <location>
        <begin position="12"/>
        <end position="32"/>
    </location>
</feature>
<dbReference type="EMBL" id="CP003382">
    <property type="protein sequence ID" value="AFZ66507.1"/>
    <property type="molecule type" value="Genomic_DNA"/>
</dbReference>
<feature type="transmembrane region" description="Helical" evidence="7">
    <location>
        <begin position="390"/>
        <end position="409"/>
    </location>
</feature>
<name>K9ZZZ6_DEIPD</name>
<keyword evidence="5 7" id="KW-1133">Transmembrane helix</keyword>
<feature type="transmembrane region" description="Helical" evidence="7">
    <location>
        <begin position="333"/>
        <end position="354"/>
    </location>
</feature>
<keyword evidence="6 7" id="KW-0472">Membrane</keyword>
<protein>
    <submittedName>
        <fullName evidence="8">Membrane protein involved in the export of O-antigen and teichoic acid</fullName>
    </submittedName>
</protein>
<keyword evidence="4 7" id="KW-0812">Transmembrane</keyword>
<feature type="transmembrane region" description="Helical" evidence="7">
    <location>
        <begin position="44"/>
        <end position="66"/>
    </location>
</feature>
<comment type="subcellular location">
    <subcellularLocation>
        <location evidence="1">Cell membrane</location>
        <topology evidence="1">Multi-pass membrane protein</topology>
    </subcellularLocation>
</comment>
<dbReference type="HOGENOM" id="CLU_022017_0_2_0"/>
<dbReference type="PANTHER" id="PTHR30250:SF10">
    <property type="entry name" value="LIPOPOLYSACCHARIDE BIOSYNTHESIS PROTEIN WZXC"/>
    <property type="match status" value="1"/>
</dbReference>
<gene>
    <name evidence="8" type="ordered locus">Deipe_0939</name>
</gene>
<keyword evidence="9" id="KW-1185">Reference proteome</keyword>
<dbReference type="OrthoDB" id="63672at2"/>
<dbReference type="Proteomes" id="UP000010467">
    <property type="component" value="Chromosome"/>
</dbReference>
<accession>K9ZZZ6</accession>
<dbReference type="InterPro" id="IPR050833">
    <property type="entry name" value="Poly_Biosynth_Transport"/>
</dbReference>
<evidence type="ECO:0000313" key="9">
    <source>
        <dbReference type="Proteomes" id="UP000010467"/>
    </source>
</evidence>
<dbReference type="PATRIC" id="fig|937777.3.peg.946"/>
<feature type="transmembrane region" description="Helical" evidence="7">
    <location>
        <begin position="87"/>
        <end position="115"/>
    </location>
</feature>
<evidence type="ECO:0000256" key="5">
    <source>
        <dbReference type="ARBA" id="ARBA00022989"/>
    </source>
</evidence>
<dbReference type="RefSeq" id="WP_015234817.1">
    <property type="nucleotide sequence ID" value="NC_019793.1"/>
</dbReference>
<feature type="transmembrane region" description="Helical" evidence="7">
    <location>
        <begin position="361"/>
        <end position="384"/>
    </location>
</feature>
<feature type="transmembrane region" description="Helical" evidence="7">
    <location>
        <begin position="121"/>
        <end position="140"/>
    </location>
</feature>
<evidence type="ECO:0000256" key="2">
    <source>
        <dbReference type="ARBA" id="ARBA00007430"/>
    </source>
</evidence>